<keyword evidence="4 6" id="KW-1133">Transmembrane helix</keyword>
<keyword evidence="7" id="KW-1185">Reference proteome</keyword>
<protein>
    <submittedName>
        <fullName evidence="8">TspO/MBR-related protein</fullName>
    </submittedName>
</protein>
<evidence type="ECO:0000256" key="4">
    <source>
        <dbReference type="ARBA" id="ARBA00022989"/>
    </source>
</evidence>
<evidence type="ECO:0000256" key="1">
    <source>
        <dbReference type="ARBA" id="ARBA00004141"/>
    </source>
</evidence>
<dbReference type="WBParaSite" id="PSAMB.scaffold564size47081.g7079.t1">
    <property type="protein sequence ID" value="PSAMB.scaffold564size47081.g7079.t1"/>
    <property type="gene ID" value="PSAMB.scaffold564size47081.g7079"/>
</dbReference>
<dbReference type="AlphaFoldDB" id="A0A914X1L9"/>
<dbReference type="GO" id="GO:0005741">
    <property type="term" value="C:mitochondrial outer membrane"/>
    <property type="evidence" value="ECO:0007669"/>
    <property type="project" value="TreeGrafter"/>
</dbReference>
<sequence>MPYQSSTFGHFSSEDYGKVALATLIPGSAAAVAFAVFVQDKSTIDWWKRVRKPKWAPQDLKVYSAIDLLALSPIGCASYLVYKHGGGFDYADTRLALGLYGVNLALALGSIPVTLQKNLKLLFGNTLALHLTAAATSVAFYKIHKHAGLMMVPYALWSGFYVALTYAIMTENTIDID</sequence>
<dbReference type="Proteomes" id="UP000887566">
    <property type="component" value="Unplaced"/>
</dbReference>
<feature type="transmembrane region" description="Helical" evidence="6">
    <location>
        <begin position="94"/>
        <end position="115"/>
    </location>
</feature>
<dbReference type="CDD" id="cd15904">
    <property type="entry name" value="TSPO_MBR"/>
    <property type="match status" value="1"/>
</dbReference>
<comment type="subcellular location">
    <subcellularLocation>
        <location evidence="1">Membrane</location>
        <topology evidence="1">Multi-pass membrane protein</topology>
    </subcellularLocation>
</comment>
<dbReference type="Pfam" id="PF03073">
    <property type="entry name" value="TspO_MBR"/>
    <property type="match status" value="1"/>
</dbReference>
<evidence type="ECO:0000256" key="6">
    <source>
        <dbReference type="SAM" id="Phobius"/>
    </source>
</evidence>
<feature type="transmembrane region" description="Helical" evidence="6">
    <location>
        <begin position="60"/>
        <end position="82"/>
    </location>
</feature>
<accession>A0A914X1L9</accession>
<dbReference type="PANTHER" id="PTHR10057:SF0">
    <property type="entry name" value="TRANSLOCATOR PROTEIN"/>
    <property type="match status" value="1"/>
</dbReference>
<feature type="transmembrane region" description="Helical" evidence="6">
    <location>
        <begin position="147"/>
        <end position="169"/>
    </location>
</feature>
<comment type="similarity">
    <text evidence="2">Belongs to the TspO/BZRP family.</text>
</comment>
<evidence type="ECO:0000256" key="2">
    <source>
        <dbReference type="ARBA" id="ARBA00007524"/>
    </source>
</evidence>
<dbReference type="InterPro" id="IPR038330">
    <property type="entry name" value="TspO/MBR-related_sf"/>
</dbReference>
<dbReference type="FunFam" id="1.20.1260.100:FF:000001">
    <property type="entry name" value="translocator protein 2"/>
    <property type="match status" value="1"/>
</dbReference>
<evidence type="ECO:0000313" key="8">
    <source>
        <dbReference type="WBParaSite" id="PSAMB.scaffold564size47081.g7079.t1"/>
    </source>
</evidence>
<name>A0A914X1L9_9BILA</name>
<dbReference type="InterPro" id="IPR004307">
    <property type="entry name" value="TspO_MBR"/>
</dbReference>
<reference evidence="8" key="1">
    <citation type="submission" date="2022-11" db="UniProtKB">
        <authorList>
            <consortium name="WormBaseParasite"/>
        </authorList>
    </citation>
    <scope>IDENTIFICATION</scope>
</reference>
<dbReference type="GO" id="GO:0033013">
    <property type="term" value="P:tetrapyrrole metabolic process"/>
    <property type="evidence" value="ECO:0007669"/>
    <property type="project" value="UniProtKB-ARBA"/>
</dbReference>
<organism evidence="7 8">
    <name type="scientific">Plectus sambesii</name>
    <dbReference type="NCBI Taxonomy" id="2011161"/>
    <lineage>
        <taxon>Eukaryota</taxon>
        <taxon>Metazoa</taxon>
        <taxon>Ecdysozoa</taxon>
        <taxon>Nematoda</taxon>
        <taxon>Chromadorea</taxon>
        <taxon>Plectida</taxon>
        <taxon>Plectina</taxon>
        <taxon>Plectoidea</taxon>
        <taxon>Plectidae</taxon>
        <taxon>Plectus</taxon>
    </lineage>
</organism>
<evidence type="ECO:0000256" key="3">
    <source>
        <dbReference type="ARBA" id="ARBA00022692"/>
    </source>
</evidence>
<evidence type="ECO:0000313" key="7">
    <source>
        <dbReference type="Proteomes" id="UP000887566"/>
    </source>
</evidence>
<dbReference type="Gene3D" id="1.20.1260.100">
    <property type="entry name" value="TspO/MBR protein"/>
    <property type="match status" value="1"/>
</dbReference>
<keyword evidence="5 6" id="KW-0472">Membrane</keyword>
<feature type="transmembrane region" description="Helical" evidence="6">
    <location>
        <begin position="20"/>
        <end position="39"/>
    </location>
</feature>
<proteinExistence type="inferred from homology"/>
<dbReference type="PANTHER" id="PTHR10057">
    <property type="entry name" value="PERIPHERAL-TYPE BENZODIAZEPINE RECEPTOR"/>
    <property type="match status" value="1"/>
</dbReference>
<keyword evidence="3 6" id="KW-0812">Transmembrane</keyword>
<feature type="transmembrane region" description="Helical" evidence="6">
    <location>
        <begin position="122"/>
        <end position="141"/>
    </location>
</feature>
<evidence type="ECO:0000256" key="5">
    <source>
        <dbReference type="ARBA" id="ARBA00023136"/>
    </source>
</evidence>